<reference evidence="3 4" key="1">
    <citation type="submission" date="2024-02" db="EMBL/GenBank/DDBJ databases">
        <authorList>
            <person name="Chen Y."/>
            <person name="Shah S."/>
            <person name="Dougan E. K."/>
            <person name="Thang M."/>
            <person name="Chan C."/>
        </authorList>
    </citation>
    <scope>NUCLEOTIDE SEQUENCE [LARGE SCALE GENOMIC DNA]</scope>
</reference>
<dbReference type="PANTHER" id="PTHR47447:SF17">
    <property type="entry name" value="OS12G0638900 PROTEIN"/>
    <property type="match status" value="1"/>
</dbReference>
<keyword evidence="1" id="KW-0677">Repeat</keyword>
<evidence type="ECO:0000313" key="3">
    <source>
        <dbReference type="EMBL" id="CAK9063721.1"/>
    </source>
</evidence>
<evidence type="ECO:0000256" key="2">
    <source>
        <dbReference type="SAM" id="MobiDB-lite"/>
    </source>
</evidence>
<dbReference type="PANTHER" id="PTHR47447">
    <property type="entry name" value="OS03G0856100 PROTEIN"/>
    <property type="match status" value="1"/>
</dbReference>
<sequence>MVDDFASSIIPSGHGAGSKHCNMLVHDCILHGEQAVAASIGDSELLTNEPLYCVNSIMAVSSWIEVLQLLTAMESSHVRPDMVSLRNVVESSKSSAWTSSLSTAVSMKNRAISSHQDASWGGMFLRCIGSDLSTTPKMLVGTGSRWAWVLSNVLQLMCVGRVELGHVMSVLEMAKQWQQALALLRAAPVSVAGALLDNMAVNCVSRACADALRWKDSLWLLHSTVDSSMGHDISFNSAISACGASRHWQLALLLLHSMLDGVLLPTVVSYGAAVAACEFEWEVTMHLLCTMSRALIRADAYAESSAMTSCLRGRQWEVSLQLGTCGDEVVGSVAIAACAAGLCWHRALEISRMFTSHICQNAAVDACALGKAWRSAVWLLCGALRPSLFAVNSALKGLSAKGLWRKSLCTFATAPFPDVTTCSLAVLACESGQHAAILQVTEELHWKATQALSKACVHLCHWIMDRKHGSNTLSKADGVDDFNLVSLQSGISQKSAWSLHLNHEIALATAPDVAQKQRNFYTRRPVPLVMRWKRFWAVFALMCAGIGAGIYSISTQYFHALEELQGSARFAARLVTRDIVLKIRSSMPSLHVLEAAVTQGIDFAKNFEYIADSLRRKPNATGISAVALAPAGTISHVFPHSADLMGKPLLLHPDEAPDALQKAQKRRISVAAKCQAGDGTLVGYLPIRTSDADVFLPSEWFVHQGVNYSRDCSTAALREQHCRLPEEGGSPPPHRRRGRGRPPGPGGSSPGPGGSSSTLVGGFASDKPFWGFALVYSNFKDVFTDMNLERLQNATLASGSSGFAYQLMDRARPLTSEEAACWPSWHPDLLRDAVEVPMSVPELDLDWVLLLAPMNGWQVSFQEFWSHLLLDLCRALLSIFLCIHAFAAFCKRAKEIEQLERYRQDSITKAIMASLDALSNFSFPLCLISIEDFKQFPRLMYYEELRDNGCHQCVDSVEDGMLKYKTEGVLLLSMDISNGDRHELHASALQAIDQLMARGTRCAWIWTAPCCIPQRNSMQRQSAINCMASFCTCFSTMLCLTQRTFVETFGGVTLKSEATVDSRCWTTLERLCFMSCQCLDVEHQVYVFKSSCRQLEQQSFDTGIAARSLELLQGSFSCCVACHPNGICEKQRVVGVILGLYWRFAAADRESPSEISREILRLWKEGEDRNFPAYFTLWSGNGPHLTELFGGYFPVLRQMFHIDSQLQPSQRLRVPMVTDKVRPDSRRSSGTGGSAGSVSFRRGGVAGLIGRSRSFSSF</sequence>
<evidence type="ECO:0000256" key="1">
    <source>
        <dbReference type="ARBA" id="ARBA00022737"/>
    </source>
</evidence>
<accession>A0ABP0NJD5</accession>
<comment type="caution">
    <text evidence="3">The sequence shown here is derived from an EMBL/GenBank/DDBJ whole genome shotgun (WGS) entry which is preliminary data.</text>
</comment>
<protein>
    <submittedName>
        <fullName evidence="3">CHASE domain-containing protein</fullName>
    </submittedName>
</protein>
<keyword evidence="4" id="KW-1185">Reference proteome</keyword>
<organism evidence="3 4">
    <name type="scientific">Durusdinium trenchii</name>
    <dbReference type="NCBI Taxonomy" id="1381693"/>
    <lineage>
        <taxon>Eukaryota</taxon>
        <taxon>Sar</taxon>
        <taxon>Alveolata</taxon>
        <taxon>Dinophyceae</taxon>
        <taxon>Suessiales</taxon>
        <taxon>Symbiodiniaceae</taxon>
        <taxon>Durusdinium</taxon>
    </lineage>
</organism>
<feature type="region of interest" description="Disordered" evidence="2">
    <location>
        <begin position="723"/>
        <end position="758"/>
    </location>
</feature>
<name>A0ABP0NJD5_9DINO</name>
<evidence type="ECO:0000313" key="4">
    <source>
        <dbReference type="Proteomes" id="UP001642464"/>
    </source>
</evidence>
<proteinExistence type="predicted"/>
<dbReference type="Gene3D" id="1.25.40.10">
    <property type="entry name" value="Tetratricopeptide repeat domain"/>
    <property type="match status" value="1"/>
</dbReference>
<feature type="region of interest" description="Disordered" evidence="2">
    <location>
        <begin position="1218"/>
        <end position="1238"/>
    </location>
</feature>
<dbReference type="Proteomes" id="UP001642464">
    <property type="component" value="Unassembled WGS sequence"/>
</dbReference>
<dbReference type="EMBL" id="CAXAMM010028891">
    <property type="protein sequence ID" value="CAK9063721.1"/>
    <property type="molecule type" value="Genomic_DNA"/>
</dbReference>
<dbReference type="InterPro" id="IPR011990">
    <property type="entry name" value="TPR-like_helical_dom_sf"/>
</dbReference>
<gene>
    <name evidence="3" type="ORF">SCF082_LOCUS32957</name>
</gene>